<protein>
    <recommendedName>
        <fullName evidence="2">Amidohydrolase-related domain-containing protein</fullName>
    </recommendedName>
</protein>
<organism evidence="3 4">
    <name type="scientific">Mesorhizobium plurifarium</name>
    <dbReference type="NCBI Taxonomy" id="69974"/>
    <lineage>
        <taxon>Bacteria</taxon>
        <taxon>Pseudomonadati</taxon>
        <taxon>Pseudomonadota</taxon>
        <taxon>Alphaproteobacteria</taxon>
        <taxon>Hyphomicrobiales</taxon>
        <taxon>Phyllobacteriaceae</taxon>
        <taxon>Mesorhizobium</taxon>
    </lineage>
</organism>
<accession>A0A090DEF7</accession>
<dbReference type="InterPro" id="IPR032466">
    <property type="entry name" value="Metal_Hydrolase"/>
</dbReference>
<dbReference type="PANTHER" id="PTHR43569">
    <property type="entry name" value="AMIDOHYDROLASE"/>
    <property type="match status" value="1"/>
</dbReference>
<proteinExistence type="inferred from homology"/>
<dbReference type="InterPro" id="IPR052350">
    <property type="entry name" value="Metallo-dep_Lactonases"/>
</dbReference>
<dbReference type="PANTHER" id="PTHR43569:SF1">
    <property type="entry name" value="BLL3371 PROTEIN"/>
    <property type="match status" value="1"/>
</dbReference>
<sequence length="298" mass="33530">MYSGPIIDPHHHLWDLSMGKHPWLLPTDPSVQAVAGLSEIATDYLVDNYVRDSSGHNIVATVHIEALWAGDPVGETRWLETLDKSKGVASRYVGGASLGKPEAADAIARQAAFDRMTGIRGILSWHPDPKKCFVADPELGRNPQWRRDIARLQEYGLNLELMMYPYQAGVVREIAEALPGLQIIINHCGSPIDRDPEGMQRWRDGLKRISACPNIAIKISNPGAYDHNWTLESVRDVAMHCIDCFGTERSMFGTDYPVSKIQMSFDQIYDTFKKIAAVLSPQEQSRLFHDNAKRFYRL</sequence>
<keyword evidence="4" id="KW-1185">Reference proteome</keyword>
<evidence type="ECO:0000256" key="1">
    <source>
        <dbReference type="ARBA" id="ARBA00038310"/>
    </source>
</evidence>
<dbReference type="Gene3D" id="3.20.20.140">
    <property type="entry name" value="Metal-dependent hydrolases"/>
    <property type="match status" value="1"/>
</dbReference>
<name>A0A090DEF7_MESPL</name>
<gene>
    <name evidence="3" type="ORF">MPL3356_150166</name>
</gene>
<dbReference type="Proteomes" id="UP000045285">
    <property type="component" value="Unassembled WGS sequence"/>
</dbReference>
<comment type="similarity">
    <text evidence="1">Belongs to the metallo-dependent hydrolases superfamily.</text>
</comment>
<dbReference type="InterPro" id="IPR006680">
    <property type="entry name" value="Amidohydro-rel"/>
</dbReference>
<dbReference type="GO" id="GO:0016787">
    <property type="term" value="F:hydrolase activity"/>
    <property type="evidence" value="ECO:0007669"/>
    <property type="project" value="InterPro"/>
</dbReference>
<evidence type="ECO:0000313" key="4">
    <source>
        <dbReference type="Proteomes" id="UP000045285"/>
    </source>
</evidence>
<dbReference type="Pfam" id="PF04909">
    <property type="entry name" value="Amidohydro_2"/>
    <property type="match status" value="1"/>
</dbReference>
<feature type="domain" description="Amidohydrolase-related" evidence="2">
    <location>
        <begin position="7"/>
        <end position="298"/>
    </location>
</feature>
<evidence type="ECO:0000313" key="3">
    <source>
        <dbReference type="EMBL" id="CDX14005.1"/>
    </source>
</evidence>
<evidence type="ECO:0000259" key="2">
    <source>
        <dbReference type="Pfam" id="PF04909"/>
    </source>
</evidence>
<dbReference type="AlphaFoldDB" id="A0A090DEF7"/>
<dbReference type="STRING" id="69974.MPLDJ20_20391"/>
<reference evidence="4" key="1">
    <citation type="submission" date="2014-08" db="EMBL/GenBank/DDBJ databases">
        <authorList>
            <person name="Moulin L."/>
        </authorList>
    </citation>
    <scope>NUCLEOTIDE SEQUENCE [LARGE SCALE GENOMIC DNA]</scope>
</reference>
<dbReference type="SUPFAM" id="SSF51556">
    <property type="entry name" value="Metallo-dependent hydrolases"/>
    <property type="match status" value="1"/>
</dbReference>
<dbReference type="EMBL" id="CCMZ01000007">
    <property type="protein sequence ID" value="CDX14005.1"/>
    <property type="molecule type" value="Genomic_DNA"/>
</dbReference>